<evidence type="ECO:0000313" key="3">
    <source>
        <dbReference type="EMBL" id="MBC8597467.1"/>
    </source>
</evidence>
<dbReference type="InterPro" id="IPR046059">
    <property type="entry name" value="DUF6017"/>
</dbReference>
<dbReference type="RefSeq" id="WP_262432740.1">
    <property type="nucleotide sequence ID" value="NZ_JACRTE010000034.1"/>
</dbReference>
<proteinExistence type="predicted"/>
<dbReference type="Proteomes" id="UP000647416">
    <property type="component" value="Unassembled WGS sequence"/>
</dbReference>
<dbReference type="Pfam" id="PF19481">
    <property type="entry name" value="DUF6017"/>
    <property type="match status" value="1"/>
</dbReference>
<sequence>MKNFDLDYFYGSEAEQFSFYRLPKILFTDDRFSDISAEAKILYGLLLDRMSLSIKNRWVDEENRAYIYFKLDDAMDMLRIGKDKGIKLFAELDAEKGCGLITRKKQGLGKPTIIYVMNFATLPQQEVQSVYDDADNIDDACEFQTSDIPKSGVRDSAEVLTSEKPTSGVRKKRSLDFRKCRPLEVDKSEAKDNEFNYNNINNIYANDTNPILSHQEPGAVGKCDMIDEIRRCKEIISDNIDYETLKQNCGNDMADGVLELMTEIVCCHKPTVVIACQELPQKIVKDRFLKLDYTHIEYVFDCLRKTGNRVRNIKSYMLTMLYNSYSTIGHYYTAEVAADSLL</sequence>
<comment type="caution">
    <text evidence="3">The sequence shown here is derived from an EMBL/GenBank/DDBJ whole genome shotgun (WGS) entry which is preliminary data.</text>
</comment>
<accession>A0A926FDZ8</accession>
<name>A0A926FDZ8_9FIRM</name>
<feature type="domain" description="Replication initiator A N-terminal" evidence="1">
    <location>
        <begin position="18"/>
        <end position="92"/>
    </location>
</feature>
<dbReference type="EMBL" id="JACRTE010000034">
    <property type="protein sequence ID" value="MBC8597467.1"/>
    <property type="molecule type" value="Genomic_DNA"/>
</dbReference>
<dbReference type="AlphaFoldDB" id="A0A926FDZ8"/>
<gene>
    <name evidence="3" type="ORF">H8706_11430</name>
</gene>
<feature type="domain" description="DUF6017" evidence="2">
    <location>
        <begin position="227"/>
        <end position="339"/>
    </location>
</feature>
<organism evidence="3 4">
    <name type="scientific">Qingrenia yutianensis</name>
    <dbReference type="NCBI Taxonomy" id="2763676"/>
    <lineage>
        <taxon>Bacteria</taxon>
        <taxon>Bacillati</taxon>
        <taxon>Bacillota</taxon>
        <taxon>Clostridia</taxon>
        <taxon>Eubacteriales</taxon>
        <taxon>Oscillospiraceae</taxon>
        <taxon>Qingrenia</taxon>
    </lineage>
</organism>
<dbReference type="InterPro" id="IPR010724">
    <property type="entry name" value="RepA_N"/>
</dbReference>
<keyword evidence="4" id="KW-1185">Reference proteome</keyword>
<dbReference type="Pfam" id="PF06970">
    <property type="entry name" value="RepA_N"/>
    <property type="match status" value="1"/>
</dbReference>
<evidence type="ECO:0000259" key="2">
    <source>
        <dbReference type="Pfam" id="PF19481"/>
    </source>
</evidence>
<protein>
    <submittedName>
        <fullName evidence="3">Replication initiator protein A</fullName>
    </submittedName>
</protein>
<evidence type="ECO:0000313" key="4">
    <source>
        <dbReference type="Proteomes" id="UP000647416"/>
    </source>
</evidence>
<evidence type="ECO:0000259" key="1">
    <source>
        <dbReference type="Pfam" id="PF06970"/>
    </source>
</evidence>
<reference evidence="3" key="1">
    <citation type="submission" date="2020-08" db="EMBL/GenBank/DDBJ databases">
        <title>Genome public.</title>
        <authorList>
            <person name="Liu C."/>
            <person name="Sun Q."/>
        </authorList>
    </citation>
    <scope>NUCLEOTIDE SEQUENCE</scope>
    <source>
        <strain evidence="3">NSJ-50</strain>
    </source>
</reference>